<dbReference type="GO" id="GO:0005886">
    <property type="term" value="C:plasma membrane"/>
    <property type="evidence" value="ECO:0007669"/>
    <property type="project" value="UniProtKB-SubCell"/>
</dbReference>
<dbReference type="PROSITE" id="PS50850">
    <property type="entry name" value="MFS"/>
    <property type="match status" value="1"/>
</dbReference>
<dbReference type="InterPro" id="IPR020846">
    <property type="entry name" value="MFS_dom"/>
</dbReference>
<feature type="transmembrane region" description="Helical" evidence="6">
    <location>
        <begin position="331"/>
        <end position="349"/>
    </location>
</feature>
<dbReference type="Pfam" id="PF07690">
    <property type="entry name" value="MFS_1"/>
    <property type="match status" value="1"/>
</dbReference>
<name>A0A434ACT8_9FLAO</name>
<keyword evidence="3 6" id="KW-0812">Transmembrane</keyword>
<dbReference type="InterPro" id="IPR036259">
    <property type="entry name" value="MFS_trans_sf"/>
</dbReference>
<feature type="transmembrane region" description="Helical" evidence="6">
    <location>
        <begin position="298"/>
        <end position="319"/>
    </location>
</feature>
<dbReference type="Proteomes" id="UP000288102">
    <property type="component" value="Unassembled WGS sequence"/>
</dbReference>
<keyword evidence="5 6" id="KW-0472">Membrane</keyword>
<dbReference type="OrthoDB" id="3225787at2"/>
<keyword evidence="2" id="KW-1003">Cell membrane</keyword>
<accession>A0A434ACT8</accession>
<feature type="transmembrane region" description="Helical" evidence="6">
    <location>
        <begin position="75"/>
        <end position="93"/>
    </location>
</feature>
<dbReference type="AlphaFoldDB" id="A0A434ACT8"/>
<comment type="caution">
    <text evidence="8">The sequence shown here is derived from an EMBL/GenBank/DDBJ whole genome shotgun (WGS) entry which is preliminary data.</text>
</comment>
<organism evidence="8 9">
    <name type="scientific">Flavobacterium cupreum</name>
    <dbReference type="NCBI Taxonomy" id="2133766"/>
    <lineage>
        <taxon>Bacteria</taxon>
        <taxon>Pseudomonadati</taxon>
        <taxon>Bacteroidota</taxon>
        <taxon>Flavobacteriia</taxon>
        <taxon>Flavobacteriales</taxon>
        <taxon>Flavobacteriaceae</taxon>
        <taxon>Flavobacterium</taxon>
    </lineage>
</organism>
<feature type="transmembrane region" description="Helical" evidence="6">
    <location>
        <begin position="361"/>
        <end position="378"/>
    </location>
</feature>
<dbReference type="PANTHER" id="PTHR43702:SF3">
    <property type="entry name" value="PROTEIN TSGA"/>
    <property type="match status" value="1"/>
</dbReference>
<evidence type="ECO:0000259" key="7">
    <source>
        <dbReference type="PROSITE" id="PS50850"/>
    </source>
</evidence>
<evidence type="ECO:0000256" key="3">
    <source>
        <dbReference type="ARBA" id="ARBA00022692"/>
    </source>
</evidence>
<dbReference type="InterPro" id="IPR011701">
    <property type="entry name" value="MFS"/>
</dbReference>
<feature type="transmembrane region" description="Helical" evidence="6">
    <location>
        <begin position="165"/>
        <end position="182"/>
    </location>
</feature>
<evidence type="ECO:0000313" key="9">
    <source>
        <dbReference type="Proteomes" id="UP000288102"/>
    </source>
</evidence>
<feature type="transmembrane region" description="Helical" evidence="6">
    <location>
        <begin position="12"/>
        <end position="33"/>
    </location>
</feature>
<feature type="transmembrane region" description="Helical" evidence="6">
    <location>
        <begin position="208"/>
        <end position="228"/>
    </location>
</feature>
<dbReference type="RefSeq" id="WP_127336452.1">
    <property type="nucleotide sequence ID" value="NZ_QWDM01000001.1"/>
</dbReference>
<feature type="transmembrane region" description="Helical" evidence="6">
    <location>
        <begin position="132"/>
        <end position="153"/>
    </location>
</feature>
<evidence type="ECO:0000256" key="1">
    <source>
        <dbReference type="ARBA" id="ARBA00004429"/>
    </source>
</evidence>
<evidence type="ECO:0000256" key="5">
    <source>
        <dbReference type="ARBA" id="ARBA00023136"/>
    </source>
</evidence>
<dbReference type="PANTHER" id="PTHR43702">
    <property type="entry name" value="L-FUCOSE-PROTON SYMPORTER"/>
    <property type="match status" value="1"/>
</dbReference>
<dbReference type="InterPro" id="IPR005829">
    <property type="entry name" value="Sugar_transporter_CS"/>
</dbReference>
<comment type="subcellular location">
    <subcellularLocation>
        <location evidence="1">Cell inner membrane</location>
        <topology evidence="1">Multi-pass membrane protein</topology>
    </subcellularLocation>
</comment>
<proteinExistence type="predicted"/>
<feature type="transmembrane region" description="Helical" evidence="6">
    <location>
        <begin position="99"/>
        <end position="120"/>
    </location>
</feature>
<dbReference type="EMBL" id="QWDM01000001">
    <property type="protein sequence ID" value="RUT72156.1"/>
    <property type="molecule type" value="Genomic_DNA"/>
</dbReference>
<dbReference type="PROSITE" id="PS00216">
    <property type="entry name" value="SUGAR_TRANSPORT_1"/>
    <property type="match status" value="1"/>
</dbReference>
<feature type="transmembrane region" description="Helical" evidence="6">
    <location>
        <begin position="248"/>
        <end position="266"/>
    </location>
</feature>
<gene>
    <name evidence="8" type="ORF">D0817_00610</name>
</gene>
<feature type="domain" description="Major facilitator superfamily (MFS) profile" evidence="7">
    <location>
        <begin position="1"/>
        <end position="387"/>
    </location>
</feature>
<evidence type="ECO:0000313" key="8">
    <source>
        <dbReference type="EMBL" id="RUT72156.1"/>
    </source>
</evidence>
<keyword evidence="4 6" id="KW-1133">Transmembrane helix</keyword>
<dbReference type="Gene3D" id="1.20.1250.20">
    <property type="entry name" value="MFS general substrate transporter like domains"/>
    <property type="match status" value="2"/>
</dbReference>
<evidence type="ECO:0000256" key="4">
    <source>
        <dbReference type="ARBA" id="ARBA00022989"/>
    </source>
</evidence>
<dbReference type="InterPro" id="IPR050375">
    <property type="entry name" value="MFS_TsgA-like"/>
</dbReference>
<reference evidence="9" key="1">
    <citation type="journal article" date="2019" name="Syst. Appl. Microbiol.">
        <title>Flavobacterium circumlabens sp. nov. and Flavobacterium cupreum sp. nov., two psychrotrophic species isolated from Antarctic environmental samples.</title>
        <authorList>
            <person name="Kralova S."/>
            <person name="Busse H.-J."/>
            <person name="Svec P."/>
            <person name="Maslanova I."/>
            <person name="Stankova E."/>
            <person name="Bartak M."/>
            <person name="Sedlacek I."/>
        </authorList>
    </citation>
    <scope>NUCLEOTIDE SEQUENCE [LARGE SCALE GENOMIC DNA]</scope>
    <source>
        <strain evidence="9">CCM 8825</strain>
    </source>
</reference>
<keyword evidence="9" id="KW-1185">Reference proteome</keyword>
<evidence type="ECO:0000256" key="6">
    <source>
        <dbReference type="SAM" id="Phobius"/>
    </source>
</evidence>
<dbReference type="SUPFAM" id="SSF103473">
    <property type="entry name" value="MFS general substrate transporter"/>
    <property type="match status" value="1"/>
</dbReference>
<sequence length="387" mass="42444">MQKEQINLKLLPILMGFFIMGFCDLVGISVTYAQSQFNWSETQAGFLPSMVFLWFFILSIPAAMAMDKYGRKNMVSLGLLVTLAATFIPIILFNEASCYMTFILLGVGNTILQVSLNPLLTNIVDSSKLTSYITGGQFIKAVSSFVGPLLVGYFSLKYGSWEKSFYVYTLITFVSLVWLFFTRIEEGVTEKKTASFSKTIGLLKDRNILLSFLGILCIVGLDVGMNTVTPKLLIERAGLVKEAATYGSSWYFAARTIGTVFGIFLLRKFSEKVFFKINMTVVLFALVSLVFAEGQSLILALVCIIAFGSSSIFAVIYTLAIKSKPLLTNEISGLMVTGVAGGAVFPPLMGFATDYIGSQQGAVGIIVLCAIFLLYCSFKLNNIIVQQ</sequence>
<protein>
    <submittedName>
        <fullName evidence="8">MFS transporter</fullName>
    </submittedName>
</protein>
<dbReference type="GO" id="GO:0022857">
    <property type="term" value="F:transmembrane transporter activity"/>
    <property type="evidence" value="ECO:0007669"/>
    <property type="project" value="InterPro"/>
</dbReference>
<evidence type="ECO:0000256" key="2">
    <source>
        <dbReference type="ARBA" id="ARBA00022475"/>
    </source>
</evidence>
<feature type="transmembrane region" description="Helical" evidence="6">
    <location>
        <begin position="273"/>
        <end position="292"/>
    </location>
</feature>
<feature type="transmembrane region" description="Helical" evidence="6">
    <location>
        <begin position="45"/>
        <end position="63"/>
    </location>
</feature>